<dbReference type="GO" id="GO:0007165">
    <property type="term" value="P:signal transduction"/>
    <property type="evidence" value="ECO:0007669"/>
    <property type="project" value="InterPro"/>
</dbReference>
<dbReference type="PROSITE" id="PS50885">
    <property type="entry name" value="HAMP"/>
    <property type="match status" value="1"/>
</dbReference>
<comment type="caution">
    <text evidence="2">The sequence shown here is derived from an EMBL/GenBank/DDBJ whole genome shotgun (WGS) entry which is preliminary data.</text>
</comment>
<evidence type="ECO:0000259" key="1">
    <source>
        <dbReference type="PROSITE" id="PS50885"/>
    </source>
</evidence>
<feature type="domain" description="HAMP" evidence="1">
    <location>
        <begin position="1"/>
        <end position="50"/>
    </location>
</feature>
<dbReference type="InterPro" id="IPR003660">
    <property type="entry name" value="HAMP_dom"/>
</dbReference>
<evidence type="ECO:0000313" key="3">
    <source>
        <dbReference type="Proteomes" id="UP000653002"/>
    </source>
</evidence>
<dbReference type="AlphaFoldDB" id="A0A8I0H6W0"/>
<reference evidence="2" key="1">
    <citation type="submission" date="2020-01" db="EMBL/GenBank/DDBJ databases">
        <authorList>
            <person name="Richard D."/>
        </authorList>
    </citation>
    <scope>NUCLEOTIDE SEQUENCE</scope>
    <source>
        <strain evidence="2">JP541</strain>
    </source>
</reference>
<dbReference type="SMART" id="SM00304">
    <property type="entry name" value="HAMP"/>
    <property type="match status" value="1"/>
</dbReference>
<name>A0A8I0H6W0_XANCI</name>
<dbReference type="CDD" id="cd06225">
    <property type="entry name" value="HAMP"/>
    <property type="match status" value="1"/>
</dbReference>
<feature type="non-terminal residue" evidence="2">
    <location>
        <position position="1"/>
    </location>
</feature>
<protein>
    <submittedName>
        <fullName evidence="2">HAMP domain-containing protein</fullName>
    </submittedName>
</protein>
<feature type="non-terminal residue" evidence="2">
    <location>
        <position position="88"/>
    </location>
</feature>
<dbReference type="Pfam" id="PF00672">
    <property type="entry name" value="HAMP"/>
    <property type="match status" value="1"/>
</dbReference>
<sequence>VRPIDELKKGITEIANHNYDQRLDFSGNREFESVAESFNDMAARLDEYRRSSLDDLMMAKKRIEAIVNSLHEPIVGLGPDRTILFMNR</sequence>
<evidence type="ECO:0000313" key="2">
    <source>
        <dbReference type="EMBL" id="MBD4336465.1"/>
    </source>
</evidence>
<dbReference type="GO" id="GO:0016020">
    <property type="term" value="C:membrane"/>
    <property type="evidence" value="ECO:0007669"/>
    <property type="project" value="InterPro"/>
</dbReference>
<dbReference type="SUPFAM" id="SSF158472">
    <property type="entry name" value="HAMP domain-like"/>
    <property type="match status" value="1"/>
</dbReference>
<dbReference type="Proteomes" id="UP000653002">
    <property type="component" value="Unassembled WGS sequence"/>
</dbReference>
<organism evidence="2 3">
    <name type="scientific">Xanthomonas citri pv. citri</name>
    <dbReference type="NCBI Taxonomy" id="611301"/>
    <lineage>
        <taxon>Bacteria</taxon>
        <taxon>Pseudomonadati</taxon>
        <taxon>Pseudomonadota</taxon>
        <taxon>Gammaproteobacteria</taxon>
        <taxon>Lysobacterales</taxon>
        <taxon>Lysobacteraceae</taxon>
        <taxon>Xanthomonas</taxon>
    </lineage>
</organism>
<dbReference type="EMBL" id="JAABFR010000782">
    <property type="protein sequence ID" value="MBD4336465.1"/>
    <property type="molecule type" value="Genomic_DNA"/>
</dbReference>
<dbReference type="Gene3D" id="1.10.287.130">
    <property type="match status" value="1"/>
</dbReference>
<proteinExistence type="predicted"/>
<gene>
    <name evidence="2" type="ORF">GUH15_10440</name>
</gene>
<accession>A0A8I0H6W0</accession>